<proteinExistence type="predicted"/>
<reference evidence="1 2" key="1">
    <citation type="submission" date="2019-12" db="EMBL/GenBank/DDBJ databases">
        <title>Novel species isolated from a subtropical stream in China.</title>
        <authorList>
            <person name="Lu H."/>
        </authorList>
    </citation>
    <scope>NUCLEOTIDE SEQUENCE [LARGE SCALE GENOMIC DNA]</scope>
    <source>
        <strain evidence="1 2">FT107W</strain>
    </source>
</reference>
<sequence length="117" mass="13276">MSIRKFSFNDDDHFVSWADEETAVSLGHVSQAVLDADRDVIVVIDTSSTCVLRVYGGQGFLMELEAPENSDFQYLLSDKNRGILVVCSERNSEGDILDWYFEIDLENRSLVKDGRSY</sequence>
<keyword evidence="2" id="KW-1185">Reference proteome</keyword>
<dbReference type="Proteomes" id="UP000484875">
    <property type="component" value="Unassembled WGS sequence"/>
</dbReference>
<protein>
    <submittedName>
        <fullName evidence="1">Uncharacterized protein</fullName>
    </submittedName>
</protein>
<dbReference type="RefSeq" id="WP_161092418.1">
    <property type="nucleotide sequence ID" value="NZ_WWCV01000062.1"/>
</dbReference>
<dbReference type="EMBL" id="WWCV01000062">
    <property type="protein sequence ID" value="MYN20051.1"/>
    <property type="molecule type" value="Genomic_DNA"/>
</dbReference>
<comment type="caution">
    <text evidence="1">The sequence shown here is derived from an EMBL/GenBank/DDBJ whole genome shotgun (WGS) entry which is preliminary data.</text>
</comment>
<accession>A0A845HMN4</accession>
<evidence type="ECO:0000313" key="1">
    <source>
        <dbReference type="EMBL" id="MYN20051.1"/>
    </source>
</evidence>
<dbReference type="AlphaFoldDB" id="A0A845HMN4"/>
<gene>
    <name evidence="1" type="ORF">GTP81_25245</name>
</gene>
<evidence type="ECO:0000313" key="2">
    <source>
        <dbReference type="Proteomes" id="UP000484875"/>
    </source>
</evidence>
<name>A0A845HMN4_9BURK</name>
<organism evidence="1 2">
    <name type="scientific">Duganella vulcania</name>
    <dbReference type="NCBI Taxonomy" id="2692166"/>
    <lineage>
        <taxon>Bacteria</taxon>
        <taxon>Pseudomonadati</taxon>
        <taxon>Pseudomonadota</taxon>
        <taxon>Betaproteobacteria</taxon>
        <taxon>Burkholderiales</taxon>
        <taxon>Oxalobacteraceae</taxon>
        <taxon>Telluria group</taxon>
        <taxon>Duganella</taxon>
    </lineage>
</organism>